<reference evidence="4 5" key="1">
    <citation type="journal article" date="2013" name="Genome Biol.">
        <title>Genome of Acanthamoeba castellanii highlights extensive lateral gene transfer and early evolution of tyrosine kinase signaling.</title>
        <authorList>
            <person name="Clarke M."/>
            <person name="Lohan A.J."/>
            <person name="Liu B."/>
            <person name="Lagkouvardos I."/>
            <person name="Roy S."/>
            <person name="Zafar N."/>
            <person name="Bertelli C."/>
            <person name="Schilde C."/>
            <person name="Kianianmomeni A."/>
            <person name="Burglin T.R."/>
            <person name="Frech C."/>
            <person name="Turcotte B."/>
            <person name="Kopec K.O."/>
            <person name="Synnott J.M."/>
            <person name="Choo C."/>
            <person name="Paponov I."/>
            <person name="Finkler A."/>
            <person name="Soon Heng Tan C."/>
            <person name="Hutchins A.P."/>
            <person name="Weinmeier T."/>
            <person name="Rattei T."/>
            <person name="Chu J.S."/>
            <person name="Gimenez G."/>
            <person name="Irimia M."/>
            <person name="Rigden D.J."/>
            <person name="Fitzpatrick D.A."/>
            <person name="Lorenzo-Morales J."/>
            <person name="Bateman A."/>
            <person name="Chiu C.H."/>
            <person name="Tang P."/>
            <person name="Hegemann P."/>
            <person name="Fromm H."/>
            <person name="Raoult D."/>
            <person name="Greub G."/>
            <person name="Miranda-Saavedra D."/>
            <person name="Chen N."/>
            <person name="Nash P."/>
            <person name="Ginger M.L."/>
            <person name="Horn M."/>
            <person name="Schaap P."/>
            <person name="Caler L."/>
            <person name="Loftus B."/>
        </authorList>
    </citation>
    <scope>NUCLEOTIDE SEQUENCE [LARGE SCALE GENOMIC DNA]</scope>
    <source>
        <strain evidence="4 5">Neff</strain>
    </source>
</reference>
<dbReference type="PANTHER" id="PTHR42996">
    <property type="entry name" value="PHOSPHATE-BINDING PROTEIN PSTS"/>
    <property type="match status" value="1"/>
</dbReference>
<keyword evidence="5" id="KW-1185">Reference proteome</keyword>
<evidence type="ECO:0000256" key="2">
    <source>
        <dbReference type="SAM" id="MobiDB-lite"/>
    </source>
</evidence>
<proteinExistence type="inferred from homology"/>
<dbReference type="PANTHER" id="PTHR42996:SF1">
    <property type="entry name" value="PHOSPHATE-BINDING PROTEIN PSTS"/>
    <property type="match status" value="1"/>
</dbReference>
<feature type="region of interest" description="Disordered" evidence="2">
    <location>
        <begin position="210"/>
        <end position="235"/>
    </location>
</feature>
<accession>L8H5Q0</accession>
<evidence type="ECO:0000256" key="1">
    <source>
        <dbReference type="ARBA" id="ARBA00008725"/>
    </source>
</evidence>
<dbReference type="EMBL" id="KB007911">
    <property type="protein sequence ID" value="ELR20490.1"/>
    <property type="molecule type" value="Genomic_DNA"/>
</dbReference>
<protein>
    <submittedName>
        <fullName evidence="4">Phosphate ABC transporter, periplasmic phosphatebinding protein</fullName>
    </submittedName>
</protein>
<evidence type="ECO:0000313" key="4">
    <source>
        <dbReference type="EMBL" id="ELR20490.1"/>
    </source>
</evidence>
<dbReference type="RefSeq" id="XP_004343332.1">
    <property type="nucleotide sequence ID" value="XM_004343282.1"/>
</dbReference>
<dbReference type="Pfam" id="PF12849">
    <property type="entry name" value="PBP_like_2"/>
    <property type="match status" value="1"/>
</dbReference>
<evidence type="ECO:0000313" key="5">
    <source>
        <dbReference type="Proteomes" id="UP000011083"/>
    </source>
</evidence>
<dbReference type="Proteomes" id="UP000011083">
    <property type="component" value="Unassembled WGS sequence"/>
</dbReference>
<comment type="similarity">
    <text evidence="1">Belongs to the PstS family.</text>
</comment>
<dbReference type="SUPFAM" id="SSF53850">
    <property type="entry name" value="Periplasmic binding protein-like II"/>
    <property type="match status" value="1"/>
</dbReference>
<dbReference type="Gene3D" id="3.40.190.10">
    <property type="entry name" value="Periplasmic binding protein-like II"/>
    <property type="match status" value="1"/>
</dbReference>
<dbReference type="OrthoDB" id="6226411at2759"/>
<dbReference type="KEGG" id="acan:ACA1_105130"/>
<dbReference type="VEuPathDB" id="AmoebaDB:ACA1_105130"/>
<dbReference type="GeneID" id="14921352"/>
<gene>
    <name evidence="4" type="ORF">ACA1_105130</name>
</gene>
<organism evidence="4 5">
    <name type="scientific">Acanthamoeba castellanii (strain ATCC 30010 / Neff)</name>
    <dbReference type="NCBI Taxonomy" id="1257118"/>
    <lineage>
        <taxon>Eukaryota</taxon>
        <taxon>Amoebozoa</taxon>
        <taxon>Discosea</taxon>
        <taxon>Longamoebia</taxon>
        <taxon>Centramoebida</taxon>
        <taxon>Acanthamoebidae</taxon>
        <taxon>Acanthamoeba</taxon>
    </lineage>
</organism>
<dbReference type="AlphaFoldDB" id="L8H5Q0"/>
<dbReference type="InterPro" id="IPR024370">
    <property type="entry name" value="PBP_domain"/>
</dbReference>
<sequence>MDDAALLPATALAVVPGFNVPELRGLTLVLDFETMAAIYLGQITMWNDDRIKALNSIEVVAGLPVQPIIVITQSISSSVTQAFTTALNLTVPEFSAQVGAGTLVSYPVQADVNRSIVTGAVDGIMSNLRDVRYSFTTWLAYEILLSRTLGVVSLKKSDGTVVHPTVDSVKVALNDYLSSGSGLAYDLMLLGTTKHELSFARLAAAHTHRHHRHQVKAQMPGRSPRLRRSSTGSAR</sequence>
<evidence type="ECO:0000259" key="3">
    <source>
        <dbReference type="Pfam" id="PF12849"/>
    </source>
</evidence>
<feature type="domain" description="PBP" evidence="3">
    <location>
        <begin position="30"/>
        <end position="113"/>
    </location>
</feature>
<name>L8H5Q0_ACACF</name>
<dbReference type="InterPro" id="IPR050962">
    <property type="entry name" value="Phosphate-bind_PstS"/>
</dbReference>